<dbReference type="eggNOG" id="COG0438">
    <property type="taxonomic scope" value="Bacteria"/>
</dbReference>
<dbReference type="Proteomes" id="UP000008630">
    <property type="component" value="Chromosome"/>
</dbReference>
<gene>
    <name evidence="3" type="ordered locus">Bache_1963</name>
</gene>
<dbReference type="RefSeq" id="WP_013547534.1">
    <property type="nucleotide sequence ID" value="NC_014933.1"/>
</dbReference>
<sequence length="406" mass="46425">MKRIGFYFESYYVGGLDTFVTQLINHWPADYEVTLLCNRSHSGADLFAKNICRSHAEVELYDMCLQYDVANRLCGNKKSVLYKIIYVFSLLILIPYYILRGYHKLHLERFDELFVINGGYPAALSCRCIPISWHLYTRKKCILNFHNFCVLSNFLLRPISALIDRWLVRSTSYFISVSKICSESIRLRKPFRKLTNIRYIYNGISNDIVTPSFDLKRELGIDADSKIVMMLATYEERKGHKFILSVVKRVLEENENVHLVFCGYGSEAEMAGIKNYACDLGMADNVSVLGFKTNAMEYLAQTDLLLIGSQLFESFGLTAIEAMKYRKVVLSTNVGGLKEVIADGEGGYLFDCNDVEGMAARIVYLLDAGNVAELQRQGELGHQRYLNNFTIEKMVNGYVEYCKKLS</sequence>
<evidence type="ECO:0000259" key="2">
    <source>
        <dbReference type="Pfam" id="PF00534"/>
    </source>
</evidence>
<dbReference type="InterPro" id="IPR001296">
    <property type="entry name" value="Glyco_trans_1"/>
</dbReference>
<dbReference type="HOGENOM" id="CLU_677331_0_0_10"/>
<evidence type="ECO:0000313" key="4">
    <source>
        <dbReference type="Proteomes" id="UP000008630"/>
    </source>
</evidence>
<proteinExistence type="predicted"/>
<dbReference type="PANTHER" id="PTHR12526">
    <property type="entry name" value="GLYCOSYLTRANSFERASE"/>
    <property type="match status" value="1"/>
</dbReference>
<dbReference type="CDD" id="cd03801">
    <property type="entry name" value="GT4_PimA-like"/>
    <property type="match status" value="1"/>
</dbReference>
<dbReference type="PANTHER" id="PTHR12526:SF630">
    <property type="entry name" value="GLYCOSYLTRANSFERASE"/>
    <property type="match status" value="1"/>
</dbReference>
<dbReference type="Gene3D" id="3.40.50.2000">
    <property type="entry name" value="Glycogen Phosphorylase B"/>
    <property type="match status" value="2"/>
</dbReference>
<dbReference type="EMBL" id="CP002352">
    <property type="protein sequence ID" value="ADV43941.1"/>
    <property type="molecule type" value="Genomic_DNA"/>
</dbReference>
<name>E6SQ82_BACT6</name>
<dbReference type="OrthoDB" id="7560678at2"/>
<keyword evidence="4" id="KW-1185">Reference proteome</keyword>
<feature type="transmembrane region" description="Helical" evidence="1">
    <location>
        <begin position="80"/>
        <end position="99"/>
    </location>
</feature>
<keyword evidence="3" id="KW-0808">Transferase</keyword>
<dbReference type="KEGG" id="bhl:Bache_1963"/>
<keyword evidence="1" id="KW-0472">Membrane</keyword>
<dbReference type="AlphaFoldDB" id="E6SQ82"/>
<keyword evidence="1" id="KW-1133">Transmembrane helix</keyword>
<keyword evidence="1" id="KW-0812">Transmembrane</keyword>
<evidence type="ECO:0000256" key="1">
    <source>
        <dbReference type="SAM" id="Phobius"/>
    </source>
</evidence>
<evidence type="ECO:0000313" key="3">
    <source>
        <dbReference type="EMBL" id="ADV43941.1"/>
    </source>
</evidence>
<reference key="1">
    <citation type="submission" date="2010-11" db="EMBL/GenBank/DDBJ databases">
        <title>The complete genome of Bacteroides helcogenes P 36-108.</title>
        <authorList>
            <consortium name="US DOE Joint Genome Institute (JGI-PGF)"/>
            <person name="Lucas S."/>
            <person name="Copeland A."/>
            <person name="Lapidus A."/>
            <person name="Bruce D."/>
            <person name="Goodwin L."/>
            <person name="Pitluck S."/>
            <person name="Kyrpides N."/>
            <person name="Mavromatis K."/>
            <person name="Ivanova N."/>
            <person name="Zeytun A."/>
            <person name="Brettin T."/>
            <person name="Detter J.C."/>
            <person name="Tapia R."/>
            <person name="Han C."/>
            <person name="Land M."/>
            <person name="Hauser L."/>
            <person name="Markowitz V."/>
            <person name="Cheng J.-F."/>
            <person name="Hugenholtz P."/>
            <person name="Woyke T."/>
            <person name="Wu D."/>
            <person name="Gronow S."/>
            <person name="Wellnitz S."/>
            <person name="Brambilla E."/>
            <person name="Klenk H.-P."/>
            <person name="Eisen J.A."/>
        </authorList>
    </citation>
    <scope>NUCLEOTIDE SEQUENCE</scope>
    <source>
        <strain>P 36-108</strain>
    </source>
</reference>
<dbReference type="PATRIC" id="fig|693979.3.peg.2071"/>
<dbReference type="GO" id="GO:0016757">
    <property type="term" value="F:glycosyltransferase activity"/>
    <property type="evidence" value="ECO:0007669"/>
    <property type="project" value="InterPro"/>
</dbReference>
<dbReference type="STRING" id="693979.Bache_1963"/>
<protein>
    <submittedName>
        <fullName evidence="3">Glycosyl transferase group 1</fullName>
    </submittedName>
</protein>
<dbReference type="Pfam" id="PF00534">
    <property type="entry name" value="Glycos_transf_1"/>
    <property type="match status" value="1"/>
</dbReference>
<accession>E6SQ82</accession>
<reference evidence="3 4" key="2">
    <citation type="journal article" date="2011" name="Stand. Genomic Sci.">
        <title>Complete genome sequence of Bacteroides helcogenes type strain (P 36-108).</title>
        <authorList>
            <person name="Pati A."/>
            <person name="Gronow S."/>
            <person name="Zeytun A."/>
            <person name="Lapidus A."/>
            <person name="Nolan M."/>
            <person name="Hammon N."/>
            <person name="Deshpande S."/>
            <person name="Cheng J.F."/>
            <person name="Tapia R."/>
            <person name="Han C."/>
            <person name="Goodwin L."/>
            <person name="Pitluck S."/>
            <person name="Liolios K."/>
            <person name="Pagani I."/>
            <person name="Ivanova N."/>
            <person name="Mavromatis K."/>
            <person name="Chen A."/>
            <person name="Palaniappan K."/>
            <person name="Land M."/>
            <person name="Hauser L."/>
            <person name="Chang Y.J."/>
            <person name="Jeffries C.D."/>
            <person name="Detter J.C."/>
            <person name="Brambilla E."/>
            <person name="Rohde M."/>
            <person name="Goker M."/>
            <person name="Woyke T."/>
            <person name="Bristow J."/>
            <person name="Eisen J.A."/>
            <person name="Markowitz V."/>
            <person name="Hugenholtz P."/>
            <person name="Kyrpides N.C."/>
            <person name="Klenk H.P."/>
            <person name="Lucas S."/>
        </authorList>
    </citation>
    <scope>NUCLEOTIDE SEQUENCE [LARGE SCALE GENOMIC DNA]</scope>
    <source>
        <strain evidence="4">ATCC 35417 / DSM 20613 / JCM 6297 / CCUG 15421 / P 36-108</strain>
    </source>
</reference>
<organism evidence="3 4">
    <name type="scientific">Bacteroides helcogenes (strain ATCC 35417 / DSM 20613 / JCM 6297 / CCUG 15421 / P 36-108)</name>
    <dbReference type="NCBI Taxonomy" id="693979"/>
    <lineage>
        <taxon>Bacteria</taxon>
        <taxon>Pseudomonadati</taxon>
        <taxon>Bacteroidota</taxon>
        <taxon>Bacteroidia</taxon>
        <taxon>Bacteroidales</taxon>
        <taxon>Bacteroidaceae</taxon>
        <taxon>Bacteroides</taxon>
    </lineage>
</organism>
<dbReference type="SUPFAM" id="SSF53756">
    <property type="entry name" value="UDP-Glycosyltransferase/glycogen phosphorylase"/>
    <property type="match status" value="1"/>
</dbReference>
<feature type="domain" description="Glycosyl transferase family 1" evidence="2">
    <location>
        <begin position="215"/>
        <end position="369"/>
    </location>
</feature>